<comment type="caution">
    <text evidence="2">The sequence shown here is derived from an EMBL/GenBank/DDBJ whole genome shotgun (WGS) entry which is preliminary data.</text>
</comment>
<evidence type="ECO:0000313" key="3">
    <source>
        <dbReference type="Proteomes" id="UP001469553"/>
    </source>
</evidence>
<organism evidence="2 3">
    <name type="scientific">Ameca splendens</name>
    <dbReference type="NCBI Taxonomy" id="208324"/>
    <lineage>
        <taxon>Eukaryota</taxon>
        <taxon>Metazoa</taxon>
        <taxon>Chordata</taxon>
        <taxon>Craniata</taxon>
        <taxon>Vertebrata</taxon>
        <taxon>Euteleostomi</taxon>
        <taxon>Actinopterygii</taxon>
        <taxon>Neopterygii</taxon>
        <taxon>Teleostei</taxon>
        <taxon>Neoteleostei</taxon>
        <taxon>Acanthomorphata</taxon>
        <taxon>Ovalentaria</taxon>
        <taxon>Atherinomorphae</taxon>
        <taxon>Cyprinodontiformes</taxon>
        <taxon>Goodeidae</taxon>
        <taxon>Ameca</taxon>
    </lineage>
</organism>
<protein>
    <submittedName>
        <fullName evidence="2">Uncharacterized protein</fullName>
    </submittedName>
</protein>
<accession>A0ABV0ZRM6</accession>
<evidence type="ECO:0000256" key="1">
    <source>
        <dbReference type="SAM" id="SignalP"/>
    </source>
</evidence>
<keyword evidence="1" id="KW-0732">Signal</keyword>
<gene>
    <name evidence="2" type="ORF">AMECASPLE_029750</name>
</gene>
<reference evidence="2 3" key="1">
    <citation type="submission" date="2021-06" db="EMBL/GenBank/DDBJ databases">
        <authorList>
            <person name="Palmer J.M."/>
        </authorList>
    </citation>
    <scope>NUCLEOTIDE SEQUENCE [LARGE SCALE GENOMIC DNA]</scope>
    <source>
        <strain evidence="2 3">AS_MEX2019</strain>
        <tissue evidence="2">Muscle</tissue>
    </source>
</reference>
<sequence>MVSGKTGDFLLTLFGFHGCGSAAGEGQFEENVFKCLPNSHLNLEQTGTSGQNPEPTRTSQRFARSCVSRPVLMLQNGSNCFRIKPFINNVTFLLSKQTLCCKADGPDWLPVQQCVC</sequence>
<name>A0ABV0ZRM6_9TELE</name>
<dbReference type="Proteomes" id="UP001469553">
    <property type="component" value="Unassembled WGS sequence"/>
</dbReference>
<proteinExistence type="predicted"/>
<keyword evidence="3" id="KW-1185">Reference proteome</keyword>
<dbReference type="EMBL" id="JAHRIP010069276">
    <property type="protein sequence ID" value="MEQ2308595.1"/>
    <property type="molecule type" value="Genomic_DNA"/>
</dbReference>
<evidence type="ECO:0000313" key="2">
    <source>
        <dbReference type="EMBL" id="MEQ2308595.1"/>
    </source>
</evidence>
<feature type="chain" id="PRO_5045610527" evidence="1">
    <location>
        <begin position="23"/>
        <end position="116"/>
    </location>
</feature>
<feature type="signal peptide" evidence="1">
    <location>
        <begin position="1"/>
        <end position="22"/>
    </location>
</feature>